<sequence length="93" mass="10210">MQSCKSHRYSPPQGGGSVTADEPKVAPPTVTRALSKGKCIRSSSLSHSPAQRHPETHHFRTPPISRGLRVSGPVYKHLQEVESTEIKADSLRR</sequence>
<organism evidence="2 3">
    <name type="scientific">Umbra pygmaea</name>
    <name type="common">Eastern mudminnow</name>
    <dbReference type="NCBI Taxonomy" id="75934"/>
    <lineage>
        <taxon>Eukaryota</taxon>
        <taxon>Metazoa</taxon>
        <taxon>Chordata</taxon>
        <taxon>Craniata</taxon>
        <taxon>Vertebrata</taxon>
        <taxon>Euteleostomi</taxon>
        <taxon>Actinopterygii</taxon>
        <taxon>Neopterygii</taxon>
        <taxon>Teleostei</taxon>
        <taxon>Protacanthopterygii</taxon>
        <taxon>Esociformes</taxon>
        <taxon>Umbridae</taxon>
        <taxon>Umbra</taxon>
    </lineage>
</organism>
<reference evidence="2 3" key="1">
    <citation type="submission" date="2024-06" db="EMBL/GenBank/DDBJ databases">
        <authorList>
            <person name="Pan Q."/>
            <person name="Wen M."/>
            <person name="Jouanno E."/>
            <person name="Zahm M."/>
            <person name="Klopp C."/>
            <person name="Cabau C."/>
            <person name="Louis A."/>
            <person name="Berthelot C."/>
            <person name="Parey E."/>
            <person name="Roest Crollius H."/>
            <person name="Montfort J."/>
            <person name="Robinson-Rechavi M."/>
            <person name="Bouchez O."/>
            <person name="Lampietro C."/>
            <person name="Lopez Roques C."/>
            <person name="Donnadieu C."/>
            <person name="Postlethwait J."/>
            <person name="Bobe J."/>
            <person name="Verreycken H."/>
            <person name="Guiguen Y."/>
        </authorList>
    </citation>
    <scope>NUCLEOTIDE SEQUENCE [LARGE SCALE GENOMIC DNA]</scope>
    <source>
        <strain evidence="2">Up_M1</strain>
        <tissue evidence="2">Testis</tissue>
    </source>
</reference>
<feature type="region of interest" description="Disordered" evidence="1">
    <location>
        <begin position="1"/>
        <end position="71"/>
    </location>
</feature>
<proteinExistence type="predicted"/>
<gene>
    <name evidence="2" type="ORF">UPYG_G00143590</name>
</gene>
<comment type="caution">
    <text evidence="2">The sequence shown here is derived from an EMBL/GenBank/DDBJ whole genome shotgun (WGS) entry which is preliminary data.</text>
</comment>
<evidence type="ECO:0000313" key="3">
    <source>
        <dbReference type="Proteomes" id="UP001557470"/>
    </source>
</evidence>
<dbReference type="AlphaFoldDB" id="A0ABD0X0E4"/>
<dbReference type="Proteomes" id="UP001557470">
    <property type="component" value="Unassembled WGS sequence"/>
</dbReference>
<protein>
    <submittedName>
        <fullName evidence="2">Uncharacterized protein</fullName>
    </submittedName>
</protein>
<dbReference type="EMBL" id="JAGEUA010000004">
    <property type="protein sequence ID" value="KAL0984589.1"/>
    <property type="molecule type" value="Genomic_DNA"/>
</dbReference>
<accession>A0ABD0X0E4</accession>
<evidence type="ECO:0000313" key="2">
    <source>
        <dbReference type="EMBL" id="KAL0984589.1"/>
    </source>
</evidence>
<name>A0ABD0X0E4_UMBPY</name>
<keyword evidence="3" id="KW-1185">Reference proteome</keyword>
<evidence type="ECO:0000256" key="1">
    <source>
        <dbReference type="SAM" id="MobiDB-lite"/>
    </source>
</evidence>